<sequence length="99" mass="11618">MEKRIFRLFLVATRSTLPSPPPHNIERMLLPHHHDKLVASNEALLIPIKCFTANFLYHEKNSKNFPEHSFHLRLQFALEKLIQGIFQLGSEMFYGLFLT</sequence>
<reference evidence="1 2" key="1">
    <citation type="submission" date="2015-04" db="EMBL/GenBank/DDBJ databases">
        <authorList>
            <person name="Syromyatnikov M.Y."/>
            <person name="Popov V.N."/>
        </authorList>
    </citation>
    <scope>NUCLEOTIDE SEQUENCE [LARGE SCALE GENOMIC DNA]</scope>
</reference>
<accession>A0A1J1HX17</accession>
<evidence type="ECO:0000313" key="1">
    <source>
        <dbReference type="EMBL" id="CRK92066.1"/>
    </source>
</evidence>
<dbReference type="EMBL" id="CVRI01000022">
    <property type="protein sequence ID" value="CRK92066.1"/>
    <property type="molecule type" value="Genomic_DNA"/>
</dbReference>
<dbReference type="Proteomes" id="UP000183832">
    <property type="component" value="Unassembled WGS sequence"/>
</dbReference>
<protein>
    <submittedName>
        <fullName evidence="1">CLUMA_CG005646, isoform A</fullName>
    </submittedName>
</protein>
<evidence type="ECO:0000313" key="2">
    <source>
        <dbReference type="Proteomes" id="UP000183832"/>
    </source>
</evidence>
<organism evidence="1 2">
    <name type="scientific">Clunio marinus</name>
    <dbReference type="NCBI Taxonomy" id="568069"/>
    <lineage>
        <taxon>Eukaryota</taxon>
        <taxon>Metazoa</taxon>
        <taxon>Ecdysozoa</taxon>
        <taxon>Arthropoda</taxon>
        <taxon>Hexapoda</taxon>
        <taxon>Insecta</taxon>
        <taxon>Pterygota</taxon>
        <taxon>Neoptera</taxon>
        <taxon>Endopterygota</taxon>
        <taxon>Diptera</taxon>
        <taxon>Nematocera</taxon>
        <taxon>Chironomoidea</taxon>
        <taxon>Chironomidae</taxon>
        <taxon>Clunio</taxon>
    </lineage>
</organism>
<keyword evidence="2" id="KW-1185">Reference proteome</keyword>
<dbReference type="AlphaFoldDB" id="A0A1J1HX17"/>
<name>A0A1J1HX17_9DIPT</name>
<proteinExistence type="predicted"/>
<gene>
    <name evidence="1" type="ORF">CLUMA_CG005646</name>
</gene>